<dbReference type="InterPro" id="IPR001296">
    <property type="entry name" value="Glyco_trans_1"/>
</dbReference>
<dbReference type="InterPro" id="IPR028098">
    <property type="entry name" value="Glyco_trans_4-like_N"/>
</dbReference>
<accession>A0A0F9IFI9</accession>
<dbReference type="Pfam" id="PF13439">
    <property type="entry name" value="Glyco_transf_4"/>
    <property type="match status" value="1"/>
</dbReference>
<evidence type="ECO:0000313" key="3">
    <source>
        <dbReference type="EMBL" id="KKL92565.1"/>
    </source>
</evidence>
<comment type="caution">
    <text evidence="3">The sequence shown here is derived from an EMBL/GenBank/DDBJ whole genome shotgun (WGS) entry which is preliminary data.</text>
</comment>
<reference evidence="3" key="1">
    <citation type="journal article" date="2015" name="Nature">
        <title>Complex archaea that bridge the gap between prokaryotes and eukaryotes.</title>
        <authorList>
            <person name="Spang A."/>
            <person name="Saw J.H."/>
            <person name="Jorgensen S.L."/>
            <person name="Zaremba-Niedzwiedzka K."/>
            <person name="Martijn J."/>
            <person name="Lind A.E."/>
            <person name="van Eijk R."/>
            <person name="Schleper C."/>
            <person name="Guy L."/>
            <person name="Ettema T.J."/>
        </authorList>
    </citation>
    <scope>NUCLEOTIDE SEQUENCE</scope>
</reference>
<dbReference type="PANTHER" id="PTHR45947:SF3">
    <property type="entry name" value="SULFOQUINOVOSYL TRANSFERASE SQD2"/>
    <property type="match status" value="1"/>
</dbReference>
<dbReference type="EMBL" id="LAZR01019428">
    <property type="protein sequence ID" value="KKL92565.1"/>
    <property type="molecule type" value="Genomic_DNA"/>
</dbReference>
<dbReference type="CDD" id="cd03801">
    <property type="entry name" value="GT4_PimA-like"/>
    <property type="match status" value="1"/>
</dbReference>
<sequence>MIIEICLSFFGLGAVMRRARQETKALIKAGYKIVVITDLKHIKYLHSFRKYRSNLRIIPIKLYYLPYHFRKVSSELIFVFQAYRALKELVKKESIELIICHASTNSYAVASFGKKKNIPTVLILHELIRDRIVYGNPYNWWTTKLYKHATRYALKNMKYLIGVSNYMKDLSVLDGAKKENTFVNHNPVDLELFYPKKDVIKDIDILFIGRLSVEKGADILIKASQFFEQRWNVTIIGEGALRQELEKLSSLSKSNIKFEGWIEFEILSNFINRTRLLVVPSVTEPQGIVVLEGMACGVPVIGSKTGGIPDMIKHDTNGWLVKKNDPQALARLINDALIDDNKLEKIGEKALETAKKFSKKIFEKRTAELYDFLIKK</sequence>
<gene>
    <name evidence="3" type="ORF">LCGC14_1883420</name>
</gene>
<feature type="domain" description="Glycosyltransferase subfamily 4-like N-terminal" evidence="2">
    <location>
        <begin position="18"/>
        <end position="191"/>
    </location>
</feature>
<dbReference type="Pfam" id="PF00534">
    <property type="entry name" value="Glycos_transf_1"/>
    <property type="match status" value="1"/>
</dbReference>
<dbReference type="PANTHER" id="PTHR45947">
    <property type="entry name" value="SULFOQUINOVOSYL TRANSFERASE SQD2"/>
    <property type="match status" value="1"/>
</dbReference>
<proteinExistence type="predicted"/>
<dbReference type="Gene3D" id="3.40.50.2000">
    <property type="entry name" value="Glycogen Phosphorylase B"/>
    <property type="match status" value="2"/>
</dbReference>
<dbReference type="AlphaFoldDB" id="A0A0F9IFI9"/>
<evidence type="ECO:0000259" key="2">
    <source>
        <dbReference type="Pfam" id="PF13439"/>
    </source>
</evidence>
<evidence type="ECO:0000259" key="1">
    <source>
        <dbReference type="Pfam" id="PF00534"/>
    </source>
</evidence>
<organism evidence="3">
    <name type="scientific">marine sediment metagenome</name>
    <dbReference type="NCBI Taxonomy" id="412755"/>
    <lineage>
        <taxon>unclassified sequences</taxon>
        <taxon>metagenomes</taxon>
        <taxon>ecological metagenomes</taxon>
    </lineage>
</organism>
<dbReference type="SUPFAM" id="SSF53756">
    <property type="entry name" value="UDP-Glycosyltransferase/glycogen phosphorylase"/>
    <property type="match status" value="1"/>
</dbReference>
<evidence type="ECO:0008006" key="4">
    <source>
        <dbReference type="Google" id="ProtNLM"/>
    </source>
</evidence>
<name>A0A0F9IFI9_9ZZZZ</name>
<protein>
    <recommendedName>
        <fullName evidence="4">Glycosyl transferase family 1 domain-containing protein</fullName>
    </recommendedName>
</protein>
<dbReference type="GO" id="GO:0016757">
    <property type="term" value="F:glycosyltransferase activity"/>
    <property type="evidence" value="ECO:0007669"/>
    <property type="project" value="InterPro"/>
</dbReference>
<feature type="domain" description="Glycosyl transferase family 1" evidence="1">
    <location>
        <begin position="201"/>
        <end position="350"/>
    </location>
</feature>
<dbReference type="InterPro" id="IPR050194">
    <property type="entry name" value="Glycosyltransferase_grp1"/>
</dbReference>